<organism evidence="1 2">
    <name type="scientific">Canavalia gladiata</name>
    <name type="common">Sword bean</name>
    <name type="synonym">Dolichos gladiatus</name>
    <dbReference type="NCBI Taxonomy" id="3824"/>
    <lineage>
        <taxon>Eukaryota</taxon>
        <taxon>Viridiplantae</taxon>
        <taxon>Streptophyta</taxon>
        <taxon>Embryophyta</taxon>
        <taxon>Tracheophyta</taxon>
        <taxon>Spermatophyta</taxon>
        <taxon>Magnoliopsida</taxon>
        <taxon>eudicotyledons</taxon>
        <taxon>Gunneridae</taxon>
        <taxon>Pentapetalae</taxon>
        <taxon>rosids</taxon>
        <taxon>fabids</taxon>
        <taxon>Fabales</taxon>
        <taxon>Fabaceae</taxon>
        <taxon>Papilionoideae</taxon>
        <taxon>50 kb inversion clade</taxon>
        <taxon>NPAAA clade</taxon>
        <taxon>indigoferoid/millettioid clade</taxon>
        <taxon>Phaseoleae</taxon>
        <taxon>Canavalia</taxon>
    </lineage>
</organism>
<accession>A0AAN9QD15</accession>
<comment type="caution">
    <text evidence="1">The sequence shown here is derived from an EMBL/GenBank/DDBJ whole genome shotgun (WGS) entry which is preliminary data.</text>
</comment>
<evidence type="ECO:0000313" key="1">
    <source>
        <dbReference type="EMBL" id="KAK7330692.1"/>
    </source>
</evidence>
<sequence length="82" mass="9560">MRVEQIHVRLLHFSDECQKRVTLFHALKCARGKHLSGDGDGTRVPRTKPGLDDWRVCYTRQLKLQNTHSGIRHVSYLCDNLF</sequence>
<evidence type="ECO:0000313" key="2">
    <source>
        <dbReference type="Proteomes" id="UP001367508"/>
    </source>
</evidence>
<gene>
    <name evidence="1" type="ORF">VNO77_24890</name>
</gene>
<dbReference type="EMBL" id="JAYMYQ010000005">
    <property type="protein sequence ID" value="KAK7330692.1"/>
    <property type="molecule type" value="Genomic_DNA"/>
</dbReference>
<proteinExistence type="predicted"/>
<name>A0AAN9QD15_CANGL</name>
<reference evidence="1 2" key="1">
    <citation type="submission" date="2024-01" db="EMBL/GenBank/DDBJ databases">
        <title>The genomes of 5 underutilized Papilionoideae crops provide insights into root nodulation and disease resistanc.</title>
        <authorList>
            <person name="Jiang F."/>
        </authorList>
    </citation>
    <scope>NUCLEOTIDE SEQUENCE [LARGE SCALE GENOMIC DNA]</scope>
    <source>
        <strain evidence="1">LVBAO_FW01</strain>
        <tissue evidence="1">Leaves</tissue>
    </source>
</reference>
<keyword evidence="2" id="KW-1185">Reference proteome</keyword>
<protein>
    <submittedName>
        <fullName evidence="1">Uncharacterized protein</fullName>
    </submittedName>
</protein>
<dbReference type="AlphaFoldDB" id="A0AAN9QD15"/>
<dbReference type="Proteomes" id="UP001367508">
    <property type="component" value="Unassembled WGS sequence"/>
</dbReference>